<keyword evidence="7 8" id="KW-0119">Carbohydrate metabolism</keyword>
<dbReference type="CDD" id="cd09019">
    <property type="entry name" value="galactose_mutarotase_like"/>
    <property type="match status" value="1"/>
</dbReference>
<keyword evidence="6 8" id="KW-0413">Isomerase</keyword>
<accession>A0ABW2FSQ4</accession>
<dbReference type="RefSeq" id="WP_380231063.1">
    <property type="nucleotide sequence ID" value="NZ_JBHSVH010000002.1"/>
</dbReference>
<evidence type="ECO:0000256" key="2">
    <source>
        <dbReference type="ARBA" id="ARBA00005028"/>
    </source>
</evidence>
<dbReference type="PIRSF" id="PIRSF005096">
    <property type="entry name" value="GALM"/>
    <property type="match status" value="1"/>
</dbReference>
<evidence type="ECO:0000256" key="3">
    <source>
        <dbReference type="ARBA" id="ARBA00006206"/>
    </source>
</evidence>
<evidence type="ECO:0000256" key="6">
    <source>
        <dbReference type="ARBA" id="ARBA00023235"/>
    </source>
</evidence>
<dbReference type="PANTHER" id="PTHR10091">
    <property type="entry name" value="ALDOSE-1-EPIMERASE"/>
    <property type="match status" value="1"/>
</dbReference>
<dbReference type="InterPro" id="IPR047215">
    <property type="entry name" value="Galactose_mutarotase-like"/>
</dbReference>
<dbReference type="InterPro" id="IPR014718">
    <property type="entry name" value="GH-type_carb-bd"/>
</dbReference>
<evidence type="ECO:0000256" key="1">
    <source>
        <dbReference type="ARBA" id="ARBA00001614"/>
    </source>
</evidence>
<protein>
    <recommendedName>
        <fullName evidence="5 8">Aldose 1-epimerase</fullName>
        <ecNumber evidence="4 8">5.1.3.3</ecNumber>
    </recommendedName>
</protein>
<comment type="catalytic activity">
    <reaction evidence="1 8">
        <text>alpha-D-glucose = beta-D-glucose</text>
        <dbReference type="Rhea" id="RHEA:10264"/>
        <dbReference type="ChEBI" id="CHEBI:15903"/>
        <dbReference type="ChEBI" id="CHEBI:17925"/>
        <dbReference type="EC" id="5.1.3.3"/>
    </reaction>
</comment>
<evidence type="ECO:0000256" key="8">
    <source>
        <dbReference type="PIRNR" id="PIRNR005096"/>
    </source>
</evidence>
<gene>
    <name evidence="9" type="ORF">ACFQMG_12225</name>
</gene>
<dbReference type="Pfam" id="PF01263">
    <property type="entry name" value="Aldose_epim"/>
    <property type="match status" value="1"/>
</dbReference>
<name>A0ABW2FSQ4_9ACTN</name>
<proteinExistence type="inferred from homology"/>
<dbReference type="InterPro" id="IPR011013">
    <property type="entry name" value="Gal_mutarotase_sf_dom"/>
</dbReference>
<dbReference type="Gene3D" id="2.70.98.10">
    <property type="match status" value="1"/>
</dbReference>
<organism evidence="9 10">
    <name type="scientific">Kitasatospora paranensis</name>
    <dbReference type="NCBI Taxonomy" id="258053"/>
    <lineage>
        <taxon>Bacteria</taxon>
        <taxon>Bacillati</taxon>
        <taxon>Actinomycetota</taxon>
        <taxon>Actinomycetes</taxon>
        <taxon>Kitasatosporales</taxon>
        <taxon>Streptomycetaceae</taxon>
        <taxon>Kitasatospora</taxon>
    </lineage>
</organism>
<evidence type="ECO:0000256" key="4">
    <source>
        <dbReference type="ARBA" id="ARBA00013185"/>
    </source>
</evidence>
<dbReference type="EC" id="5.1.3.3" evidence="4 8"/>
<evidence type="ECO:0000256" key="7">
    <source>
        <dbReference type="ARBA" id="ARBA00023277"/>
    </source>
</evidence>
<dbReference type="NCBIfam" id="NF008277">
    <property type="entry name" value="PRK11055.1"/>
    <property type="match status" value="1"/>
</dbReference>
<comment type="pathway">
    <text evidence="2 8">Carbohydrate metabolism; hexose metabolism.</text>
</comment>
<dbReference type="InterPro" id="IPR015443">
    <property type="entry name" value="Aldose_1-epimerase"/>
</dbReference>
<dbReference type="EMBL" id="JBHTAJ010000018">
    <property type="protein sequence ID" value="MFC7180321.1"/>
    <property type="molecule type" value="Genomic_DNA"/>
</dbReference>
<reference evidence="10" key="1">
    <citation type="journal article" date="2019" name="Int. J. Syst. Evol. Microbiol.">
        <title>The Global Catalogue of Microorganisms (GCM) 10K type strain sequencing project: providing services to taxonomists for standard genome sequencing and annotation.</title>
        <authorList>
            <consortium name="The Broad Institute Genomics Platform"/>
            <consortium name="The Broad Institute Genome Sequencing Center for Infectious Disease"/>
            <person name="Wu L."/>
            <person name="Ma J."/>
        </authorList>
    </citation>
    <scope>NUCLEOTIDE SEQUENCE [LARGE SCALE GENOMIC DNA]</scope>
    <source>
        <strain evidence="10">CGMCC 1.12859</strain>
    </source>
</reference>
<comment type="similarity">
    <text evidence="3 8">Belongs to the aldose epimerase family.</text>
</comment>
<comment type="caution">
    <text evidence="9">The sequence shown here is derived from an EMBL/GenBank/DDBJ whole genome shotgun (WGS) entry which is preliminary data.</text>
</comment>
<evidence type="ECO:0000256" key="5">
    <source>
        <dbReference type="ARBA" id="ARBA00014165"/>
    </source>
</evidence>
<dbReference type="Proteomes" id="UP001596435">
    <property type="component" value="Unassembled WGS sequence"/>
</dbReference>
<dbReference type="InterPro" id="IPR008183">
    <property type="entry name" value="Aldose_1/G6P_1-epimerase"/>
</dbReference>
<dbReference type="PANTHER" id="PTHR10091:SF0">
    <property type="entry name" value="GALACTOSE MUTAROTASE"/>
    <property type="match status" value="1"/>
</dbReference>
<dbReference type="InterPro" id="IPR018052">
    <property type="entry name" value="Ald1_epimerase_CS"/>
</dbReference>
<evidence type="ECO:0000313" key="10">
    <source>
        <dbReference type="Proteomes" id="UP001596435"/>
    </source>
</evidence>
<dbReference type="SUPFAM" id="SSF74650">
    <property type="entry name" value="Galactose mutarotase-like"/>
    <property type="match status" value="1"/>
</dbReference>
<evidence type="ECO:0000313" key="9">
    <source>
        <dbReference type="EMBL" id="MFC7180321.1"/>
    </source>
</evidence>
<dbReference type="GO" id="GO:0016853">
    <property type="term" value="F:isomerase activity"/>
    <property type="evidence" value="ECO:0007669"/>
    <property type="project" value="UniProtKB-KW"/>
</dbReference>
<sequence length="363" mass="38932">MPRPTVRCRPFGTLPDGTAVQAWQLDSGTGVHAEILTYGGILHHLAVPDTAGEAAGVVLSLATAERYAAQSPYLGALVGRYANRIAHGRFTLDGTEHRIPVNDRGHALHGGPDGFDRRIWQAAAVEDDDRAAVRLSLHSPHGDMGFPGALDATVTYTLGADGTLAIDYTAATDRPTVVSLTNHAYFNLTGRPDILDHTLQVDSPAYLPVDAHGIPTGPPAPVAGTPFDLTSPQRIGEMLDSPEPQLRDAGGYDHCWILSPRDRRAAPRRAARLSAPAAARVLEVWTTEPGVQVYTGNQLDGTLTGPDGRGYGRHAAICLETQHFPDAPNRPAYPSTVLRPGELFTSRTEYRFPHLPGPGRPRS</sequence>
<keyword evidence="10" id="KW-1185">Reference proteome</keyword>
<dbReference type="PROSITE" id="PS00545">
    <property type="entry name" value="ALDOSE_1_EPIMERASE"/>
    <property type="match status" value="1"/>
</dbReference>